<dbReference type="OrthoDB" id="10051766at2759"/>
<evidence type="ECO:0000313" key="3">
    <source>
        <dbReference type="EMBL" id="CAF1580553.1"/>
    </source>
</evidence>
<dbReference type="InterPro" id="IPR035897">
    <property type="entry name" value="Toll_tir_struct_dom_sf"/>
</dbReference>
<reference evidence="3" key="1">
    <citation type="submission" date="2021-02" db="EMBL/GenBank/DDBJ databases">
        <authorList>
            <person name="Nowell W R."/>
        </authorList>
    </citation>
    <scope>NUCLEOTIDE SEQUENCE</scope>
</reference>
<dbReference type="GO" id="GO:0007165">
    <property type="term" value="P:signal transduction"/>
    <property type="evidence" value="ECO:0007669"/>
    <property type="project" value="InterPro"/>
</dbReference>
<dbReference type="AlphaFoldDB" id="A0A815Z804"/>
<evidence type="ECO:0000256" key="1">
    <source>
        <dbReference type="SAM" id="MobiDB-lite"/>
    </source>
</evidence>
<accession>A0A815Z804</accession>
<dbReference type="EMBL" id="CAJNOQ010031522">
    <property type="protein sequence ID" value="CAF1580553.1"/>
    <property type="molecule type" value="Genomic_DNA"/>
</dbReference>
<dbReference type="Pfam" id="PF13676">
    <property type="entry name" value="TIR_2"/>
    <property type="match status" value="1"/>
</dbReference>
<gene>
    <name evidence="3" type="ORF">GPM918_LOCUS41055</name>
    <name evidence="4" type="ORF">SRO942_LOCUS42061</name>
</gene>
<feature type="domain" description="TIR" evidence="2">
    <location>
        <begin position="1"/>
        <end position="134"/>
    </location>
</feature>
<dbReference type="InterPro" id="IPR000157">
    <property type="entry name" value="TIR_dom"/>
</dbReference>
<evidence type="ECO:0000313" key="5">
    <source>
        <dbReference type="Proteomes" id="UP000663829"/>
    </source>
</evidence>
<dbReference type="Proteomes" id="UP000663829">
    <property type="component" value="Unassembled WGS sequence"/>
</dbReference>
<protein>
    <recommendedName>
        <fullName evidence="2">TIR domain-containing protein</fullName>
    </recommendedName>
</protein>
<sequence length="319" mass="36897">MSVMVSYSHSDATFCKRLVSSLKDKIDDIWVDYEKLESNDCWEDIANAITQAKLIIMIVTEHYCASKSCRREAIHIDKRGKNIIPIYLSPKYKPEEWLDIRIGNATYVRFIGDTYDESLSRLFELIFINERNSTKRKPSEFYPSIDGRKRSTVNAEVASNTSYGNTVDDKPVVIESEQQIQPTSQSAQTPDRKTPKSSRGNIPRKFRFPSISPHFYQKSIHDWTSDDVKQWFLHEKLSLALCELYSFSNGDALLTYTKLVLNDKSKLSQEYDTISKRLDNDAFYRDHFANFISAAENLMSQFDKKNMIRNTELPSCIVS</sequence>
<dbReference type="EMBL" id="CAJOBC010097469">
    <property type="protein sequence ID" value="CAF4447766.1"/>
    <property type="molecule type" value="Genomic_DNA"/>
</dbReference>
<dbReference type="SUPFAM" id="SSF52200">
    <property type="entry name" value="Toll/Interleukin receptor TIR domain"/>
    <property type="match status" value="1"/>
</dbReference>
<dbReference type="Gene3D" id="3.40.50.10140">
    <property type="entry name" value="Toll/interleukin-1 receptor homology (TIR) domain"/>
    <property type="match status" value="1"/>
</dbReference>
<dbReference type="PROSITE" id="PS50104">
    <property type="entry name" value="TIR"/>
    <property type="match status" value="1"/>
</dbReference>
<feature type="region of interest" description="Disordered" evidence="1">
    <location>
        <begin position="177"/>
        <end position="203"/>
    </location>
</feature>
<feature type="compositionally biased region" description="Polar residues" evidence="1">
    <location>
        <begin position="177"/>
        <end position="189"/>
    </location>
</feature>
<evidence type="ECO:0000313" key="4">
    <source>
        <dbReference type="EMBL" id="CAF4447766.1"/>
    </source>
</evidence>
<name>A0A815Z804_9BILA</name>
<proteinExistence type="predicted"/>
<comment type="caution">
    <text evidence="3">The sequence shown here is derived from an EMBL/GenBank/DDBJ whole genome shotgun (WGS) entry which is preliminary data.</text>
</comment>
<dbReference type="PANTHER" id="PTHR46270">
    <property type="entry name" value="ARMADILLO-TYPE FOLD-RELATED"/>
    <property type="match status" value="1"/>
</dbReference>
<dbReference type="Proteomes" id="UP000681722">
    <property type="component" value="Unassembled WGS sequence"/>
</dbReference>
<organism evidence="3 5">
    <name type="scientific">Didymodactylos carnosus</name>
    <dbReference type="NCBI Taxonomy" id="1234261"/>
    <lineage>
        <taxon>Eukaryota</taxon>
        <taxon>Metazoa</taxon>
        <taxon>Spiralia</taxon>
        <taxon>Gnathifera</taxon>
        <taxon>Rotifera</taxon>
        <taxon>Eurotatoria</taxon>
        <taxon>Bdelloidea</taxon>
        <taxon>Philodinida</taxon>
        <taxon>Philodinidae</taxon>
        <taxon>Didymodactylos</taxon>
    </lineage>
</organism>
<dbReference type="PANTHER" id="PTHR46270:SF2">
    <property type="entry name" value="TIR DOMAIN-CONTAINING PROTEIN"/>
    <property type="match status" value="1"/>
</dbReference>
<keyword evidence="5" id="KW-1185">Reference proteome</keyword>
<evidence type="ECO:0000259" key="2">
    <source>
        <dbReference type="PROSITE" id="PS50104"/>
    </source>
</evidence>